<dbReference type="GO" id="GO:0000455">
    <property type="term" value="P:enzyme-directed rRNA pseudouridine synthesis"/>
    <property type="evidence" value="ECO:0007669"/>
    <property type="project" value="UniProtKB-ARBA"/>
</dbReference>
<proteinExistence type="inferred from homology"/>
<dbReference type="Proteomes" id="UP000648239">
    <property type="component" value="Unassembled WGS sequence"/>
</dbReference>
<evidence type="ECO:0000256" key="2">
    <source>
        <dbReference type="ARBA" id="ARBA00023235"/>
    </source>
</evidence>
<dbReference type="InterPro" id="IPR050343">
    <property type="entry name" value="RsuA_PseudoU_synthase"/>
</dbReference>
<dbReference type="CDD" id="cd00165">
    <property type="entry name" value="S4"/>
    <property type="match status" value="1"/>
</dbReference>
<gene>
    <name evidence="6" type="ORF">IFK94_01285</name>
</gene>
<dbReference type="InterPro" id="IPR020103">
    <property type="entry name" value="PsdUridine_synth_cat_dom_sf"/>
</dbReference>
<dbReference type="AlphaFoldDB" id="A0A8J7CBV5"/>
<dbReference type="Gene3D" id="3.10.290.10">
    <property type="entry name" value="RNA-binding S4 domain"/>
    <property type="match status" value="1"/>
</dbReference>
<evidence type="ECO:0000313" key="6">
    <source>
        <dbReference type="EMBL" id="MBD3866732.1"/>
    </source>
</evidence>
<dbReference type="InterPro" id="IPR036986">
    <property type="entry name" value="S4_RNA-bd_sf"/>
</dbReference>
<dbReference type="EMBL" id="JACXWD010000002">
    <property type="protein sequence ID" value="MBD3866732.1"/>
    <property type="molecule type" value="Genomic_DNA"/>
</dbReference>
<dbReference type="InterPro" id="IPR020094">
    <property type="entry name" value="TruA/RsuA/RluB/E/F_N"/>
</dbReference>
<keyword evidence="3" id="KW-0694">RNA-binding</keyword>
<dbReference type="PROSITE" id="PS50889">
    <property type="entry name" value="S4"/>
    <property type="match status" value="1"/>
</dbReference>
<dbReference type="GO" id="GO:0120159">
    <property type="term" value="F:rRNA pseudouridine synthase activity"/>
    <property type="evidence" value="ECO:0007669"/>
    <property type="project" value="UniProtKB-ARBA"/>
</dbReference>
<dbReference type="Gene3D" id="3.30.70.580">
    <property type="entry name" value="Pseudouridine synthase I, catalytic domain, N-terminal subdomain"/>
    <property type="match status" value="1"/>
</dbReference>
<protein>
    <recommendedName>
        <fullName evidence="4">Pseudouridine synthase</fullName>
        <ecNumber evidence="4">5.4.99.-</ecNumber>
    </recommendedName>
</protein>
<dbReference type="InterPro" id="IPR042092">
    <property type="entry name" value="PsdUridine_s_RsuA/RluB/E/F_cat"/>
</dbReference>
<organism evidence="6 7">
    <name type="scientific">Candidatus Polarisedimenticola svalbardensis</name>
    <dbReference type="NCBI Taxonomy" id="2886004"/>
    <lineage>
        <taxon>Bacteria</taxon>
        <taxon>Pseudomonadati</taxon>
        <taxon>Acidobacteriota</taxon>
        <taxon>Candidatus Polarisedimenticolia</taxon>
        <taxon>Candidatus Polarisedimenticolales</taxon>
        <taxon>Candidatus Polarisedimenticolaceae</taxon>
        <taxon>Candidatus Polarisedimenticola</taxon>
    </lineage>
</organism>
<dbReference type="CDD" id="cd02870">
    <property type="entry name" value="PseudoU_synth_RsuA_like"/>
    <property type="match status" value="1"/>
</dbReference>
<evidence type="ECO:0000259" key="5">
    <source>
        <dbReference type="SMART" id="SM00363"/>
    </source>
</evidence>
<feature type="domain" description="RNA-binding S4" evidence="5">
    <location>
        <begin position="3"/>
        <end position="63"/>
    </location>
</feature>
<dbReference type="PANTHER" id="PTHR47683:SF2">
    <property type="entry name" value="RNA-BINDING S4 DOMAIN-CONTAINING PROTEIN"/>
    <property type="match status" value="1"/>
</dbReference>
<keyword evidence="2 4" id="KW-0413">Isomerase</keyword>
<evidence type="ECO:0000313" key="7">
    <source>
        <dbReference type="Proteomes" id="UP000648239"/>
    </source>
</evidence>
<reference evidence="6 7" key="1">
    <citation type="submission" date="2020-08" db="EMBL/GenBank/DDBJ databases">
        <title>Acidobacteriota in marine sediments use diverse sulfur dissimilation pathways.</title>
        <authorList>
            <person name="Wasmund K."/>
        </authorList>
    </citation>
    <scope>NUCLEOTIDE SEQUENCE [LARGE SCALE GENOMIC DNA]</scope>
    <source>
        <strain evidence="6">MAG AM4</strain>
    </source>
</reference>
<dbReference type="Pfam" id="PF00849">
    <property type="entry name" value="PseudoU_synth_2"/>
    <property type="match status" value="1"/>
</dbReference>
<dbReference type="SUPFAM" id="SSF55120">
    <property type="entry name" value="Pseudouridine synthase"/>
    <property type="match status" value="1"/>
</dbReference>
<comment type="caution">
    <text evidence="6">The sequence shown here is derived from an EMBL/GenBank/DDBJ whole genome shotgun (WGS) entry which is preliminary data.</text>
</comment>
<dbReference type="InterPro" id="IPR018496">
    <property type="entry name" value="PsdUridine_synth_RsuA/RluB_CS"/>
</dbReference>
<dbReference type="PROSITE" id="PS01149">
    <property type="entry name" value="PSI_RSU"/>
    <property type="match status" value="1"/>
</dbReference>
<sequence length="252" mass="28528">MSERLQKFMADAGVCSRRAAERMILEGRVTVNGEIVTRMGVTVDPGADAVKVDGKRIHPRKAPHIYLVLNKPRGVVTTMSDPEGRPTVADLIPKGMPRLFPAGRLDFNSEGLLLLTDDGELARNLTHPSRKITKVYQVKLKGRPDPGEIRRLEQGIFIEGRRTAPAEIRFLKPGPNPWYEIRVTEGRKHLVRKLFESVRHPVIKLKRTGFGPLVLRDLPVGQTRSLLASEIEELRSRRRRKPRPARTRRKPA</sequence>
<dbReference type="Pfam" id="PF01479">
    <property type="entry name" value="S4"/>
    <property type="match status" value="1"/>
</dbReference>
<accession>A0A8J7CBV5</accession>
<dbReference type="PANTHER" id="PTHR47683">
    <property type="entry name" value="PSEUDOURIDINE SYNTHASE FAMILY PROTEIN-RELATED"/>
    <property type="match status" value="1"/>
</dbReference>
<comment type="similarity">
    <text evidence="1 4">Belongs to the pseudouridine synthase RsuA family.</text>
</comment>
<dbReference type="InterPro" id="IPR002942">
    <property type="entry name" value="S4_RNA-bd"/>
</dbReference>
<evidence type="ECO:0000256" key="4">
    <source>
        <dbReference type="RuleBase" id="RU003887"/>
    </source>
</evidence>
<dbReference type="NCBIfam" id="TIGR00093">
    <property type="entry name" value="pseudouridine synthase"/>
    <property type="match status" value="1"/>
</dbReference>
<dbReference type="EC" id="5.4.99.-" evidence="4"/>
<name>A0A8J7CBV5_9BACT</name>
<dbReference type="InterPro" id="IPR000748">
    <property type="entry name" value="PsdUridine_synth_RsuA/RluB/E/F"/>
</dbReference>
<dbReference type="InterPro" id="IPR006145">
    <property type="entry name" value="PsdUridine_synth_RsuA/RluA"/>
</dbReference>
<dbReference type="FunFam" id="3.10.290.10:FF:000003">
    <property type="entry name" value="Pseudouridine synthase"/>
    <property type="match status" value="1"/>
</dbReference>
<dbReference type="SMART" id="SM00363">
    <property type="entry name" value="S4"/>
    <property type="match status" value="1"/>
</dbReference>
<dbReference type="Gene3D" id="3.30.70.1560">
    <property type="entry name" value="Alpha-L RNA-binding motif"/>
    <property type="match status" value="1"/>
</dbReference>
<evidence type="ECO:0000256" key="3">
    <source>
        <dbReference type="PROSITE-ProRule" id="PRU00182"/>
    </source>
</evidence>
<dbReference type="SUPFAM" id="SSF55174">
    <property type="entry name" value="Alpha-L RNA-binding motif"/>
    <property type="match status" value="1"/>
</dbReference>
<dbReference type="GO" id="GO:0003723">
    <property type="term" value="F:RNA binding"/>
    <property type="evidence" value="ECO:0007669"/>
    <property type="project" value="UniProtKB-KW"/>
</dbReference>
<evidence type="ECO:0000256" key="1">
    <source>
        <dbReference type="ARBA" id="ARBA00008348"/>
    </source>
</evidence>